<evidence type="ECO:0000313" key="4">
    <source>
        <dbReference type="EMBL" id="AWK90067.1"/>
    </source>
</evidence>
<dbReference type="InterPro" id="IPR011050">
    <property type="entry name" value="Pectin_lyase_fold/virulence"/>
</dbReference>
<feature type="compositionally biased region" description="Pro residues" evidence="1">
    <location>
        <begin position="133"/>
        <end position="144"/>
    </location>
</feature>
<sequence length="796" mass="83832">MATSTKIVINAKGTVAGGKYAHFKVLLDGKQIGEATVGSTAKDYVFTTSATNAAHKIQIQYDNDALINGQDRNLTVNKVTLNGHAYDPASSAMSYDKGALDGRDVVAGKATLAWNGTLVLNAPASDFAGTAPTPTPTPTQPSNPPVSGNPTPPVPVSGPAFYVATNGNDKWSGKLAAPNADGTDGPFATLQKAQLAMRSSDIDTTYVRGGDYYLQHGLWLDGQDSGVRFAAYGSEKPVIHGGTAVTNWVSRGDGLWSAQLPAGTKVYDLTMDGTRQTLARTPNEVPGNPIEGGWMTAGPTKAGLNPTSQFTVQGDLPHFSTTSGLKVAMFGQHGYDSFDANVKSIDYANKVVTLESGSWDKLGEGSRFYFYNTKDQLNAAKEWAYDGNSGQLLFKPEGGSPVGHKVVVGNVPVTIGLGGAKNVTIEGLTLADGQPNGHAVYAVDAANLTFKNNMVKNTGYGVTVERGPGAKITGNTFDHTGREAIFLKDHSDKGVISDNLIKYASDARHGGDSLWVTGSSDVQITHNQIENSPGKAIAVGSVYGASDATYRNTIAYNKVINANQETADGGGIYLINRQQDNAGHIVQNNEVTGTSAAGKNTWDGKAHADFLPASKLVSWGIYLDDWTSGTTVKGNYVHGNEGGGVFLHGGWNNTVTDNLIAGNQGTQIGLQQDVGWSGWKGTPMSNNRIYDNVIDGQTGDAVSLNGPKGAGSFYSNDYVNLIASDRAFEAWPQSMKSGAEGTFSDWKGAGYDTDSLVVNGVFKNAAAGNYEIASGSSVYQHGFDHLPLDQMGLLHG</sequence>
<dbReference type="EMBL" id="CP029358">
    <property type="protein sequence ID" value="AWK90067.1"/>
    <property type="molecule type" value="Genomic_DNA"/>
</dbReference>
<evidence type="ECO:0000259" key="2">
    <source>
        <dbReference type="Pfam" id="PF13229"/>
    </source>
</evidence>
<dbReference type="SUPFAM" id="SSF51126">
    <property type="entry name" value="Pectin lyase-like"/>
    <property type="match status" value="1"/>
</dbReference>
<dbReference type="InterPro" id="IPR022441">
    <property type="entry name" value="Para_beta_helix_rpt-2"/>
</dbReference>
<evidence type="ECO:0008006" key="6">
    <source>
        <dbReference type="Google" id="ProtNLM"/>
    </source>
</evidence>
<dbReference type="Gene3D" id="2.160.20.10">
    <property type="entry name" value="Single-stranded right-handed beta-helix, Pectin lyase-like"/>
    <property type="match status" value="3"/>
</dbReference>
<dbReference type="Pfam" id="PF16841">
    <property type="entry name" value="CBM60"/>
    <property type="match status" value="1"/>
</dbReference>
<name>A0A2S2D0S3_9PROT</name>
<dbReference type="InterPro" id="IPR006626">
    <property type="entry name" value="PbH1"/>
</dbReference>
<dbReference type="Pfam" id="PF13229">
    <property type="entry name" value="Beta_helix"/>
    <property type="match status" value="2"/>
</dbReference>
<dbReference type="InterPro" id="IPR012334">
    <property type="entry name" value="Pectin_lyas_fold"/>
</dbReference>
<evidence type="ECO:0000259" key="3">
    <source>
        <dbReference type="Pfam" id="PF16841"/>
    </source>
</evidence>
<dbReference type="RefSeq" id="WP_109334006.1">
    <property type="nucleotide sequence ID" value="NZ_CP029358.1"/>
</dbReference>
<reference evidence="5" key="1">
    <citation type="submission" date="2018-05" db="EMBL/GenBank/DDBJ databases">
        <title>Azospirillum thermophila sp. nov., a novel isolated from hot spring.</title>
        <authorList>
            <person name="Zhao Z."/>
        </authorList>
    </citation>
    <scope>NUCLEOTIDE SEQUENCE [LARGE SCALE GENOMIC DNA]</scope>
    <source>
        <strain evidence="5">CFH 70021</strain>
        <plasmid evidence="5">unnamed3</plasmid>
    </source>
</reference>
<dbReference type="PANTHER" id="PTHR36453:SF1">
    <property type="entry name" value="RIGHT HANDED BETA HELIX DOMAIN-CONTAINING PROTEIN"/>
    <property type="match status" value="1"/>
</dbReference>
<evidence type="ECO:0000256" key="1">
    <source>
        <dbReference type="SAM" id="MobiDB-lite"/>
    </source>
</evidence>
<geneLocation type="plasmid" evidence="4 5">
    <name>unnamed3</name>
</geneLocation>
<gene>
    <name evidence="4" type="ORF">DEW08_29205</name>
</gene>
<protein>
    <recommendedName>
        <fullName evidence="6">Right handed beta helix domain-containing protein</fullName>
    </recommendedName>
</protein>
<organism evidence="4 5">
    <name type="scientific">Azospirillum thermophilum</name>
    <dbReference type="NCBI Taxonomy" id="2202148"/>
    <lineage>
        <taxon>Bacteria</taxon>
        <taxon>Pseudomonadati</taxon>
        <taxon>Pseudomonadota</taxon>
        <taxon>Alphaproteobacteria</taxon>
        <taxon>Rhodospirillales</taxon>
        <taxon>Azospirillaceae</taxon>
        <taxon>Azospirillum</taxon>
    </lineage>
</organism>
<keyword evidence="4" id="KW-0614">Plasmid</keyword>
<feature type="domain" description="Right handed beta helix" evidence="2">
    <location>
        <begin position="415"/>
        <end position="539"/>
    </location>
</feature>
<accession>A0A2S2D0S3</accession>
<dbReference type="InterPro" id="IPR039448">
    <property type="entry name" value="Beta_helix"/>
</dbReference>
<dbReference type="AlphaFoldDB" id="A0A2S2D0S3"/>
<dbReference type="Gene3D" id="2.60.60.40">
    <property type="match status" value="1"/>
</dbReference>
<feature type="region of interest" description="Disordered" evidence="1">
    <location>
        <begin position="125"/>
        <end position="159"/>
    </location>
</feature>
<feature type="domain" description="Right handed beta helix" evidence="2">
    <location>
        <begin position="628"/>
        <end position="706"/>
    </location>
</feature>
<feature type="domain" description="Carbohydrate binding module xylan-binding" evidence="3">
    <location>
        <begin position="7"/>
        <end position="91"/>
    </location>
</feature>
<dbReference type="Proteomes" id="UP000245629">
    <property type="component" value="Plasmid unnamed3"/>
</dbReference>
<evidence type="ECO:0000313" key="5">
    <source>
        <dbReference type="Proteomes" id="UP000245629"/>
    </source>
</evidence>
<keyword evidence="5" id="KW-1185">Reference proteome</keyword>
<dbReference type="SMART" id="SM00710">
    <property type="entry name" value="PbH1"/>
    <property type="match status" value="10"/>
</dbReference>
<dbReference type="InterPro" id="IPR031768">
    <property type="entry name" value="CBM60_xylan-bd"/>
</dbReference>
<dbReference type="NCBIfam" id="TIGR03804">
    <property type="entry name" value="para_beta_helix"/>
    <property type="match status" value="1"/>
</dbReference>
<proteinExistence type="predicted"/>
<dbReference type="OrthoDB" id="7292168at2"/>
<dbReference type="PANTHER" id="PTHR36453">
    <property type="entry name" value="SECRETED PROTEIN-RELATED"/>
    <property type="match status" value="1"/>
</dbReference>
<dbReference type="KEGG" id="azz:DEW08_29205"/>